<proteinExistence type="predicted"/>
<organism evidence="3 4">
    <name type="scientific">Planoprotostelium fungivorum</name>
    <dbReference type="NCBI Taxonomy" id="1890364"/>
    <lineage>
        <taxon>Eukaryota</taxon>
        <taxon>Amoebozoa</taxon>
        <taxon>Evosea</taxon>
        <taxon>Variosea</taxon>
        <taxon>Cavosteliida</taxon>
        <taxon>Cavosteliaceae</taxon>
        <taxon>Planoprotostelium</taxon>
    </lineage>
</organism>
<feature type="region of interest" description="Disordered" evidence="2">
    <location>
        <begin position="731"/>
        <end position="935"/>
    </location>
</feature>
<feature type="compositionally biased region" description="Basic and acidic residues" evidence="2">
    <location>
        <begin position="242"/>
        <end position="258"/>
    </location>
</feature>
<feature type="compositionally biased region" description="Basic and acidic residues" evidence="2">
    <location>
        <begin position="901"/>
        <end position="914"/>
    </location>
</feature>
<feature type="compositionally biased region" description="Polar residues" evidence="2">
    <location>
        <begin position="826"/>
        <end position="838"/>
    </location>
</feature>
<feature type="compositionally biased region" description="Basic and acidic residues" evidence="2">
    <location>
        <begin position="674"/>
        <end position="700"/>
    </location>
</feature>
<feature type="region of interest" description="Disordered" evidence="2">
    <location>
        <begin position="242"/>
        <end position="267"/>
    </location>
</feature>
<feature type="compositionally biased region" description="Polar residues" evidence="2">
    <location>
        <begin position="755"/>
        <end position="783"/>
    </location>
</feature>
<dbReference type="EMBL" id="MDYQ01000107">
    <property type="protein sequence ID" value="PRP82264.1"/>
    <property type="molecule type" value="Genomic_DNA"/>
</dbReference>
<feature type="region of interest" description="Disordered" evidence="2">
    <location>
        <begin position="660"/>
        <end position="700"/>
    </location>
</feature>
<evidence type="ECO:0000313" key="3">
    <source>
        <dbReference type="EMBL" id="PRP82264.1"/>
    </source>
</evidence>
<reference evidence="3 4" key="1">
    <citation type="journal article" date="2018" name="Genome Biol. Evol.">
        <title>Multiple Roots of Fruiting Body Formation in Amoebozoa.</title>
        <authorList>
            <person name="Hillmann F."/>
            <person name="Forbes G."/>
            <person name="Novohradska S."/>
            <person name="Ferling I."/>
            <person name="Riege K."/>
            <person name="Groth M."/>
            <person name="Westermann M."/>
            <person name="Marz M."/>
            <person name="Spaller T."/>
            <person name="Winckler T."/>
            <person name="Schaap P."/>
            <person name="Glockner G."/>
        </authorList>
    </citation>
    <scope>NUCLEOTIDE SEQUENCE [LARGE SCALE GENOMIC DNA]</scope>
    <source>
        <strain evidence="3 4">Jena</strain>
    </source>
</reference>
<dbReference type="Proteomes" id="UP000241769">
    <property type="component" value="Unassembled WGS sequence"/>
</dbReference>
<evidence type="ECO:0000256" key="2">
    <source>
        <dbReference type="SAM" id="MobiDB-lite"/>
    </source>
</evidence>
<feature type="compositionally biased region" description="Polar residues" evidence="2">
    <location>
        <begin position="790"/>
        <end position="806"/>
    </location>
</feature>
<comment type="caution">
    <text evidence="3">The sequence shown here is derived from an EMBL/GenBank/DDBJ whole genome shotgun (WGS) entry which is preliminary data.</text>
</comment>
<sequence>MNIFTVILCSSDCRFNLSSKTFPFPQTHVTNICYPVEPLLTQGLHVGNTNLNLIQTSSCKVDTGRTAMQSHMFMQKGRERAPTVSKPIQTAAPPVEMTRYDHLKKTAEKLMLQNNSTQMDREFMEKRIRAAEEANESKTKVIESCVNERAKLETVLSEEKKAMERIRFDMVATDALVNQLRQLLSVCQKHIDDGEKDRDDLRKAEDDMKSEILQLRGDLDHSKREAIRLEEELTTELGNVDEERARSSSLEERLRATESDLQSAKDQIDDLEREKSEISQLCERIQKDLAEALEADKTNQLEAQRIQTDLRATIASSNEKVADLASQISNLETLVCERDGQITTHQQRQTQLEQQVQDLTQTALEMEERHRNESNTTETTIIDLKTCIEDHQSRLLELSKTKDEQKTLIHQQETIMVESNEIRFRLERQLEEARFFEEKYYASVSQMKDLNETLMSLENERASLREEVRASKDASDKDSAEISTLRDQLQRQTKAMEDQRTTHQTDLSRLKEDYEAKIHSLESTSDSKELALERESLLLTESLTQIALLEQERSDIFKLVEEKEKHIVDAKRLYDSTIQQHVVQIESISKQNTALIAQLASKEAELKVQSRSSQELQTILTSQIQNVEKNQRKDSAGHQNKLEEKNAEILQAKERINGLENQLNEQKREKKRLRGETKRLQEETERMQEEMNTLEEKNRAMEKTRQQITFLDEDIHIPFESQDPPIALSQKRAFVPSEPSSSSTALKSTLKAPATPQSSSQTMVAPAHEQSTSQKTPTHSVQKSAALLHPQNTSQRLTQSSPQKEVTPNTSQTSQKTTSTPLTQTAVHLSTSQSSSQKAPAKMVEPSARTEKKRKTPTRKAEEEGKKGKAKGKKDKDSDGEFSPVKKKPAKKAASSTPKKVQKDKPQGLKENVRKPLSFKSKSVNISDDAYLFNE</sequence>
<dbReference type="STRING" id="1890364.A0A2P6NE74"/>
<protein>
    <submittedName>
        <fullName evidence="3">Tankyrase 1 binding protein 1</fullName>
    </submittedName>
</protein>
<feature type="coiled-coil region" evidence="1">
    <location>
        <begin position="114"/>
        <end position="141"/>
    </location>
</feature>
<keyword evidence="4" id="KW-1185">Reference proteome</keyword>
<feature type="compositionally biased region" description="Low complexity" evidence="2">
    <location>
        <begin position="807"/>
        <end position="825"/>
    </location>
</feature>
<gene>
    <name evidence="3" type="ORF">PROFUN_06276</name>
</gene>
<keyword evidence="1" id="KW-0175">Coiled coil</keyword>
<dbReference type="OrthoDB" id="10689399at2759"/>
<name>A0A2P6NE74_9EUKA</name>
<evidence type="ECO:0000256" key="1">
    <source>
        <dbReference type="SAM" id="Coils"/>
    </source>
</evidence>
<dbReference type="InParanoid" id="A0A2P6NE74"/>
<accession>A0A2P6NE74</accession>
<feature type="coiled-coil region" evidence="1">
    <location>
        <begin position="447"/>
        <end position="502"/>
    </location>
</feature>
<evidence type="ECO:0000313" key="4">
    <source>
        <dbReference type="Proteomes" id="UP000241769"/>
    </source>
</evidence>
<feature type="compositionally biased region" description="Low complexity" evidence="2">
    <location>
        <begin position="740"/>
        <end position="752"/>
    </location>
</feature>
<dbReference type="AlphaFoldDB" id="A0A2P6NE74"/>